<dbReference type="EC" id="2.6.1.11" evidence="5"/>
<dbReference type="Gene3D" id="3.90.1150.10">
    <property type="entry name" value="Aspartate Aminotransferase, domain 1"/>
    <property type="match status" value="1"/>
</dbReference>
<dbReference type="PANTHER" id="PTHR11986">
    <property type="entry name" value="AMINOTRANSFERASE CLASS III"/>
    <property type="match status" value="1"/>
</dbReference>
<protein>
    <recommendedName>
        <fullName evidence="5">Acetylornithine aminotransferase</fullName>
        <shortName evidence="5">ACOAT</shortName>
        <ecNumber evidence="5">2.6.1.11</ecNumber>
    </recommendedName>
</protein>
<keyword evidence="4 5" id="KW-0663">Pyridoxal phosphate</keyword>
<evidence type="ECO:0000256" key="5">
    <source>
        <dbReference type="HAMAP-Rule" id="MF_01107"/>
    </source>
</evidence>
<evidence type="ECO:0000256" key="2">
    <source>
        <dbReference type="ARBA" id="ARBA00022605"/>
    </source>
</evidence>
<comment type="subcellular location">
    <subcellularLocation>
        <location evidence="5">Cytoplasm</location>
    </subcellularLocation>
</comment>
<dbReference type="FunFam" id="3.40.640.10:FF:000004">
    <property type="entry name" value="Acetylornithine aminotransferase"/>
    <property type="match status" value="1"/>
</dbReference>
<evidence type="ECO:0000313" key="6">
    <source>
        <dbReference type="EMBL" id="MXQ52723.1"/>
    </source>
</evidence>
<accession>A0A6I4VNV2</accession>
<dbReference type="EMBL" id="WUUL01000002">
    <property type="protein sequence ID" value="MXQ52723.1"/>
    <property type="molecule type" value="Genomic_DNA"/>
</dbReference>
<dbReference type="Proteomes" id="UP000430692">
    <property type="component" value="Unassembled WGS sequence"/>
</dbReference>
<gene>
    <name evidence="5" type="primary">argD</name>
    <name evidence="6" type="ORF">GSM42_03050</name>
</gene>
<comment type="subunit">
    <text evidence="5">Homodimer.</text>
</comment>
<dbReference type="NCBIfam" id="NF002325">
    <property type="entry name" value="PRK01278.1"/>
    <property type="match status" value="1"/>
</dbReference>
<feature type="binding site" evidence="5">
    <location>
        <position position="146"/>
    </location>
    <ligand>
        <name>N(2)-acetyl-L-ornithine</name>
        <dbReference type="ChEBI" id="CHEBI:57805"/>
    </ligand>
</feature>
<dbReference type="GO" id="GO:0003992">
    <property type="term" value="F:N2-acetyl-L-ornithine:2-oxoglutarate 5-aminotransferase activity"/>
    <property type="evidence" value="ECO:0007669"/>
    <property type="project" value="UniProtKB-UniRule"/>
</dbReference>
<feature type="binding site" evidence="5">
    <location>
        <begin position="110"/>
        <end position="111"/>
    </location>
    <ligand>
        <name>pyridoxal 5'-phosphate</name>
        <dbReference type="ChEBI" id="CHEBI:597326"/>
    </ligand>
</feature>
<keyword evidence="3 5" id="KW-0808">Transferase</keyword>
<dbReference type="InterPro" id="IPR004636">
    <property type="entry name" value="AcOrn/SuccOrn_fam"/>
</dbReference>
<dbReference type="InterPro" id="IPR015422">
    <property type="entry name" value="PyrdxlP-dep_Trfase_small"/>
</dbReference>
<keyword evidence="2 5" id="KW-0028">Amino-acid biosynthesis</keyword>
<dbReference type="NCBIfam" id="NF002797">
    <property type="entry name" value="PRK02936.1"/>
    <property type="match status" value="1"/>
</dbReference>
<dbReference type="UniPathway" id="UPA00068">
    <property type="reaction ID" value="UER00109"/>
</dbReference>
<organism evidence="6 7">
    <name type="scientific">Shimazuella alba</name>
    <dbReference type="NCBI Taxonomy" id="2690964"/>
    <lineage>
        <taxon>Bacteria</taxon>
        <taxon>Bacillati</taxon>
        <taxon>Bacillota</taxon>
        <taxon>Bacilli</taxon>
        <taxon>Bacillales</taxon>
        <taxon>Thermoactinomycetaceae</taxon>
        <taxon>Shimazuella</taxon>
    </lineage>
</organism>
<dbReference type="CDD" id="cd00610">
    <property type="entry name" value="OAT_like"/>
    <property type="match status" value="1"/>
</dbReference>
<keyword evidence="5" id="KW-0963">Cytoplasm</keyword>
<dbReference type="InterPro" id="IPR049704">
    <property type="entry name" value="Aminotrans_3_PPA_site"/>
</dbReference>
<dbReference type="AlphaFoldDB" id="A0A6I4VNV2"/>
<dbReference type="GO" id="GO:0005737">
    <property type="term" value="C:cytoplasm"/>
    <property type="evidence" value="ECO:0007669"/>
    <property type="project" value="UniProtKB-SubCell"/>
</dbReference>
<reference evidence="6 7" key="1">
    <citation type="submission" date="2019-12" db="EMBL/GenBank/DDBJ databases">
        <title>Whole-genome analyses of novel actinobacteria.</title>
        <authorList>
            <person name="Sahin N."/>
            <person name="Saygin H."/>
        </authorList>
    </citation>
    <scope>NUCLEOTIDE SEQUENCE [LARGE SCALE GENOMIC DNA]</scope>
    <source>
        <strain evidence="6 7">KC615</strain>
    </source>
</reference>
<dbReference type="SUPFAM" id="SSF53383">
    <property type="entry name" value="PLP-dependent transferases"/>
    <property type="match status" value="1"/>
</dbReference>
<dbReference type="InterPro" id="IPR005814">
    <property type="entry name" value="Aminotrans_3"/>
</dbReference>
<sequence>MKNYLLAHVCIRRYRIVSLFPNYMRQEVTFVKGDGALLWDDTGKTYLDFGSGIGVTNLGHCHPKMTNALLEQANHLWHVSNLFPIPLQIEVADMLCEYSGLGAAFFCNSGAEANEAAIKLARKWANEVKEISNPEIITFEGSFHGRTLATLTATGQNKVKTGFDPLPQGFRTTSLQNIRALKQMTNPQTAGILLELVQGEGGVQPASFAFMHDLADWCQEKDILLMVDEVQTGIGRTGEIFAFQHYGIQPDVVTVAKGLGNGFPIGAMIAKDKLKPVMGPGTHGTTFGGNPLAMAVAKAVLTEINKHGLLQEAKKKGAFLLDRLTEELANFSISEDIRGLGLMVGIKLTKPVLPIIESLLKNGLVTLPAGEKVLRLLPPLVVTFDQIEQAVSLIKAVLTSTSMKVHLG</sequence>
<evidence type="ECO:0000313" key="7">
    <source>
        <dbReference type="Proteomes" id="UP000430692"/>
    </source>
</evidence>
<dbReference type="NCBIfam" id="TIGR00707">
    <property type="entry name" value="argD"/>
    <property type="match status" value="1"/>
</dbReference>
<comment type="caution">
    <text evidence="6">The sequence shown here is derived from an EMBL/GenBank/DDBJ whole genome shotgun (WGS) entry which is preliminary data.</text>
</comment>
<dbReference type="GO" id="GO:0030170">
    <property type="term" value="F:pyridoxal phosphate binding"/>
    <property type="evidence" value="ECO:0007669"/>
    <property type="project" value="InterPro"/>
</dbReference>
<feature type="binding site" evidence="5">
    <location>
        <position position="286"/>
    </location>
    <ligand>
        <name>pyridoxal 5'-phosphate</name>
        <dbReference type="ChEBI" id="CHEBI:597326"/>
    </ligand>
</feature>
<dbReference type="InterPro" id="IPR015424">
    <property type="entry name" value="PyrdxlP-dep_Trfase"/>
</dbReference>
<proteinExistence type="inferred from homology"/>
<comment type="catalytic activity">
    <reaction evidence="5">
        <text>N(2)-acetyl-L-ornithine + 2-oxoglutarate = N-acetyl-L-glutamate 5-semialdehyde + L-glutamate</text>
        <dbReference type="Rhea" id="RHEA:18049"/>
        <dbReference type="ChEBI" id="CHEBI:16810"/>
        <dbReference type="ChEBI" id="CHEBI:29123"/>
        <dbReference type="ChEBI" id="CHEBI:29985"/>
        <dbReference type="ChEBI" id="CHEBI:57805"/>
        <dbReference type="EC" id="2.6.1.11"/>
    </reaction>
</comment>
<name>A0A6I4VNV2_9BACL</name>
<evidence type="ECO:0000256" key="1">
    <source>
        <dbReference type="ARBA" id="ARBA00022576"/>
    </source>
</evidence>
<dbReference type="HAMAP" id="MF_01107">
    <property type="entry name" value="ArgD_aminotrans_3"/>
    <property type="match status" value="1"/>
</dbReference>
<evidence type="ECO:0000256" key="3">
    <source>
        <dbReference type="ARBA" id="ARBA00022679"/>
    </source>
</evidence>
<feature type="binding site" evidence="5">
    <location>
        <position position="285"/>
    </location>
    <ligand>
        <name>N(2)-acetyl-L-ornithine</name>
        <dbReference type="ChEBI" id="CHEBI:57805"/>
    </ligand>
</feature>
<comment type="miscellaneous">
    <text evidence="5">May also have succinyldiaminopimelate aminotransferase activity, thus carrying out the corresponding step in lysine biosynthesis.</text>
</comment>
<keyword evidence="5" id="KW-0055">Arginine biosynthesis</keyword>
<keyword evidence="1 5" id="KW-0032">Aminotransferase</keyword>
<evidence type="ECO:0000256" key="4">
    <source>
        <dbReference type="ARBA" id="ARBA00022898"/>
    </source>
</evidence>
<comment type="similarity">
    <text evidence="5">Belongs to the class-III pyridoxal-phosphate-dependent aminotransferase family. ArgD subfamily.</text>
</comment>
<dbReference type="PANTHER" id="PTHR11986:SF79">
    <property type="entry name" value="ACETYLORNITHINE AMINOTRANSFERASE, MITOCHONDRIAL"/>
    <property type="match status" value="1"/>
</dbReference>
<dbReference type="InterPro" id="IPR015421">
    <property type="entry name" value="PyrdxlP-dep_Trfase_major"/>
</dbReference>
<dbReference type="GO" id="GO:0006526">
    <property type="term" value="P:L-arginine biosynthetic process"/>
    <property type="evidence" value="ECO:0007669"/>
    <property type="project" value="UniProtKB-UniRule"/>
</dbReference>
<dbReference type="PIRSF" id="PIRSF000521">
    <property type="entry name" value="Transaminase_4ab_Lys_Orn"/>
    <property type="match status" value="1"/>
</dbReference>
<comment type="cofactor">
    <cofactor evidence="5">
        <name>pyridoxal 5'-phosphate</name>
        <dbReference type="ChEBI" id="CHEBI:597326"/>
    </cofactor>
    <text evidence="5">Binds 1 pyridoxal phosphate per subunit.</text>
</comment>
<dbReference type="Pfam" id="PF00202">
    <property type="entry name" value="Aminotran_3"/>
    <property type="match status" value="1"/>
</dbReference>
<feature type="modified residue" description="N6-(pyridoxal phosphate)lysine" evidence="5">
    <location>
        <position position="257"/>
    </location>
</feature>
<keyword evidence="7" id="KW-1185">Reference proteome</keyword>
<feature type="binding site" evidence="5">
    <location>
        <position position="143"/>
    </location>
    <ligand>
        <name>pyridoxal 5'-phosphate</name>
        <dbReference type="ChEBI" id="CHEBI:597326"/>
    </ligand>
</feature>
<dbReference type="PROSITE" id="PS00600">
    <property type="entry name" value="AA_TRANSFER_CLASS_3"/>
    <property type="match status" value="1"/>
</dbReference>
<dbReference type="Gene3D" id="3.40.640.10">
    <property type="entry name" value="Type I PLP-dependent aspartate aminotransferase-like (Major domain)"/>
    <property type="match status" value="1"/>
</dbReference>
<dbReference type="InterPro" id="IPR050103">
    <property type="entry name" value="Class-III_PLP-dep_AT"/>
</dbReference>
<dbReference type="GO" id="GO:0042802">
    <property type="term" value="F:identical protein binding"/>
    <property type="evidence" value="ECO:0007669"/>
    <property type="project" value="TreeGrafter"/>
</dbReference>
<feature type="binding site" evidence="5">
    <location>
        <begin position="228"/>
        <end position="231"/>
    </location>
    <ligand>
        <name>pyridoxal 5'-phosphate</name>
        <dbReference type="ChEBI" id="CHEBI:597326"/>
    </ligand>
</feature>
<comment type="pathway">
    <text evidence="5">Amino-acid biosynthesis; L-arginine biosynthesis; N(2)-acetyl-L-ornithine from L-glutamate: step 4/4.</text>
</comment>